<dbReference type="EMBL" id="BPLQ01007213">
    <property type="protein sequence ID" value="GIY28712.1"/>
    <property type="molecule type" value="Genomic_DNA"/>
</dbReference>
<feature type="compositionally biased region" description="Polar residues" evidence="1">
    <location>
        <begin position="58"/>
        <end position="68"/>
    </location>
</feature>
<sequence length="77" mass="7967">MACVDCEDRPLIRMAGRNSFGMTRANAASGIGKKKGCTHASSSSLSLGASGDRGTMRPSLSSSPQSCPRTYPLASDD</sequence>
<name>A0AAV4S7J0_9ARAC</name>
<gene>
    <name evidence="2" type="ORF">CDAR_375541</name>
</gene>
<reference evidence="2 3" key="1">
    <citation type="submission" date="2021-06" db="EMBL/GenBank/DDBJ databases">
        <title>Caerostris darwini draft genome.</title>
        <authorList>
            <person name="Kono N."/>
            <person name="Arakawa K."/>
        </authorList>
    </citation>
    <scope>NUCLEOTIDE SEQUENCE [LARGE SCALE GENOMIC DNA]</scope>
</reference>
<dbReference type="Proteomes" id="UP001054837">
    <property type="component" value="Unassembled WGS sequence"/>
</dbReference>
<evidence type="ECO:0000256" key="1">
    <source>
        <dbReference type="SAM" id="MobiDB-lite"/>
    </source>
</evidence>
<evidence type="ECO:0000313" key="3">
    <source>
        <dbReference type="Proteomes" id="UP001054837"/>
    </source>
</evidence>
<evidence type="ECO:0000313" key="2">
    <source>
        <dbReference type="EMBL" id="GIY28712.1"/>
    </source>
</evidence>
<feature type="region of interest" description="Disordered" evidence="1">
    <location>
        <begin position="31"/>
        <end position="77"/>
    </location>
</feature>
<accession>A0AAV4S7J0</accession>
<comment type="caution">
    <text evidence="2">The sequence shown here is derived from an EMBL/GenBank/DDBJ whole genome shotgun (WGS) entry which is preliminary data.</text>
</comment>
<keyword evidence="3" id="KW-1185">Reference proteome</keyword>
<organism evidence="2 3">
    <name type="scientific">Caerostris darwini</name>
    <dbReference type="NCBI Taxonomy" id="1538125"/>
    <lineage>
        <taxon>Eukaryota</taxon>
        <taxon>Metazoa</taxon>
        <taxon>Ecdysozoa</taxon>
        <taxon>Arthropoda</taxon>
        <taxon>Chelicerata</taxon>
        <taxon>Arachnida</taxon>
        <taxon>Araneae</taxon>
        <taxon>Araneomorphae</taxon>
        <taxon>Entelegynae</taxon>
        <taxon>Araneoidea</taxon>
        <taxon>Araneidae</taxon>
        <taxon>Caerostris</taxon>
    </lineage>
</organism>
<protein>
    <submittedName>
        <fullName evidence="2">Uncharacterized protein</fullName>
    </submittedName>
</protein>
<dbReference type="AlphaFoldDB" id="A0AAV4S7J0"/>
<feature type="compositionally biased region" description="Low complexity" evidence="1">
    <location>
        <begin position="40"/>
        <end position="50"/>
    </location>
</feature>
<proteinExistence type="predicted"/>